<evidence type="ECO:0000259" key="9">
    <source>
        <dbReference type="Pfam" id="PF11517"/>
    </source>
</evidence>
<keyword evidence="13" id="KW-1185">Reference proteome</keyword>
<feature type="compositionally biased region" description="Low complexity" evidence="8">
    <location>
        <begin position="87"/>
        <end position="127"/>
    </location>
</feature>
<dbReference type="InterPro" id="IPR048410">
    <property type="entry name" value="Znf-CCCH_2-like_3"/>
</dbReference>
<dbReference type="Gene3D" id="1.10.340.40">
    <property type="entry name" value="Nuclear abundant poly(A) RNA-bind protein 2, N-terminal domain"/>
    <property type="match status" value="1"/>
</dbReference>
<evidence type="ECO:0000313" key="13">
    <source>
        <dbReference type="Proteomes" id="UP001378960"/>
    </source>
</evidence>
<dbReference type="Pfam" id="PF21457">
    <property type="entry name" value="zf-CCCH_2-like_3"/>
    <property type="match status" value="1"/>
</dbReference>
<evidence type="ECO:0000256" key="1">
    <source>
        <dbReference type="ARBA" id="ARBA00004123"/>
    </source>
</evidence>
<dbReference type="PANTHER" id="PTHR14738">
    <property type="entry name" value="ZINC FINGER CCCH DOMAIN-CONTAINING PROTEIN 14"/>
    <property type="match status" value="1"/>
</dbReference>
<dbReference type="GO" id="GO:0008143">
    <property type="term" value="F:poly(A) binding"/>
    <property type="evidence" value="ECO:0007669"/>
    <property type="project" value="InterPro"/>
</dbReference>
<dbReference type="GO" id="GO:0008270">
    <property type="term" value="F:zinc ion binding"/>
    <property type="evidence" value="ECO:0007669"/>
    <property type="project" value="UniProtKB-KW"/>
</dbReference>
<protein>
    <submittedName>
        <fullName evidence="12">mRNA-binding protein</fullName>
    </submittedName>
</protein>
<feature type="domain" description="Nuclear abundant poly(A) RNA-binding protein Nab2 N-terminal" evidence="9">
    <location>
        <begin position="11"/>
        <end position="70"/>
    </location>
</feature>
<dbReference type="Gene3D" id="4.10.1000.40">
    <property type="match status" value="3"/>
</dbReference>
<accession>A0AAV5QY65</accession>
<comment type="subcellular location">
    <subcellularLocation>
        <location evidence="1">Nucleus</location>
    </subcellularLocation>
</comment>
<evidence type="ECO:0000313" key="12">
    <source>
        <dbReference type="EMBL" id="GMM43723.1"/>
    </source>
</evidence>
<dbReference type="GO" id="GO:0043488">
    <property type="term" value="P:regulation of mRNA stability"/>
    <property type="evidence" value="ECO:0007669"/>
    <property type="project" value="InterPro"/>
</dbReference>
<evidence type="ECO:0000259" key="11">
    <source>
        <dbReference type="Pfam" id="PF21803"/>
    </source>
</evidence>
<evidence type="ECO:0000256" key="4">
    <source>
        <dbReference type="ARBA" id="ARBA00022737"/>
    </source>
</evidence>
<dbReference type="AlphaFoldDB" id="A0AAV5QY65"/>
<evidence type="ECO:0000256" key="3">
    <source>
        <dbReference type="ARBA" id="ARBA00022723"/>
    </source>
</evidence>
<dbReference type="GO" id="GO:0005737">
    <property type="term" value="C:cytoplasm"/>
    <property type="evidence" value="ECO:0007669"/>
    <property type="project" value="TreeGrafter"/>
</dbReference>
<dbReference type="Pfam" id="PF21803">
    <property type="entry name" value="Nab2-zf4"/>
    <property type="match status" value="1"/>
</dbReference>
<name>A0AAV5QY65_PICKL</name>
<dbReference type="InterPro" id="IPR049017">
    <property type="entry name" value="Nab2_Znf4"/>
</dbReference>
<feature type="region of interest" description="Disordered" evidence="8">
    <location>
        <begin position="81"/>
        <end position="128"/>
    </location>
</feature>
<dbReference type="Pfam" id="PF14608">
    <property type="entry name" value="zf-CCCH_2"/>
    <property type="match status" value="5"/>
</dbReference>
<comment type="caution">
    <text evidence="12">The sequence shown here is derived from an EMBL/GenBank/DDBJ whole genome shotgun (WGS) entry which is preliminary data.</text>
</comment>
<dbReference type="InterPro" id="IPR040366">
    <property type="entry name" value="Nab2/ZC3H14"/>
</dbReference>
<feature type="region of interest" description="Disordered" evidence="8">
    <location>
        <begin position="355"/>
        <end position="381"/>
    </location>
</feature>
<keyword evidence="4" id="KW-0677">Repeat</keyword>
<keyword evidence="6" id="KW-0862">Zinc</keyword>
<dbReference type="InterPro" id="IPR043094">
    <property type="entry name" value="Nab2/ZC3H14_N_sf"/>
</dbReference>
<dbReference type="EMBL" id="BTGB01000001">
    <property type="protein sequence ID" value="GMM43723.1"/>
    <property type="molecule type" value="Genomic_DNA"/>
</dbReference>
<evidence type="ECO:0000256" key="8">
    <source>
        <dbReference type="SAM" id="MobiDB-lite"/>
    </source>
</evidence>
<dbReference type="PANTHER" id="PTHR14738:SF29">
    <property type="entry name" value="ZINC FINGER CCCH DOMAIN-CONTAINING PROTEIN 14"/>
    <property type="match status" value="1"/>
</dbReference>
<feature type="region of interest" description="Disordered" evidence="8">
    <location>
        <begin position="160"/>
        <end position="207"/>
    </location>
</feature>
<keyword evidence="7" id="KW-0539">Nucleus</keyword>
<feature type="domain" description="Nab2 type CCCH zinc finger 4" evidence="11">
    <location>
        <begin position="330"/>
        <end position="358"/>
    </location>
</feature>
<dbReference type="Proteomes" id="UP001378960">
    <property type="component" value="Unassembled WGS sequence"/>
</dbReference>
<comment type="similarity">
    <text evidence="2">Belongs to the ZC3H14 family.</text>
</comment>
<gene>
    <name evidence="12" type="ORF">DAPK24_002980</name>
</gene>
<proteinExistence type="inferred from homology"/>
<evidence type="ECO:0000256" key="2">
    <source>
        <dbReference type="ARBA" id="ARBA00008423"/>
    </source>
</evidence>
<evidence type="ECO:0000256" key="6">
    <source>
        <dbReference type="ARBA" id="ARBA00022833"/>
    </source>
</evidence>
<dbReference type="Pfam" id="PF11517">
    <property type="entry name" value="Nab2"/>
    <property type="match status" value="1"/>
</dbReference>
<evidence type="ECO:0000256" key="7">
    <source>
        <dbReference type="ARBA" id="ARBA00023242"/>
    </source>
</evidence>
<keyword evidence="3" id="KW-0479">Metal-binding</keyword>
<dbReference type="FunFam" id="4.10.1000.40:FF:000003">
    <property type="entry name" value="Nuclear polyadenylated RNA-binding protein NAB2"/>
    <property type="match status" value="1"/>
</dbReference>
<feature type="compositionally biased region" description="Polar residues" evidence="8">
    <location>
        <begin position="371"/>
        <end position="381"/>
    </location>
</feature>
<sequence length="500" mass="56226">MSVQDFDPESQFGVNLKTEIANQLTGVDDPAYVADYLLVLIKNNRSRPEIVAEFNTLFGSIIDENFVQNVINEILKNQGSGDVQPVPQSAFPQQGQEQQQQQQAQPQQSQQITEQQQQQQQPVQPVQSAFSDVLNSSINNNISNDDSNKEVRFSENVQSAFNPSDFSSNRSHDSNTNMSKFNFNKTGRNVMNFKNTRGNNSRTMNNRRQNNMSKMIEMSLNNNNEMTTNFTGSPNRPTERCKDFPHCANKICPNAHPTRMCRAFPNCPNQNQTCTFLHPGEDDELFKEYERIRDAKRNMANAPKNTGISLCKFGSVCQKELCPFGHPTPANKEAKVTLLQWCVDNKQCKDVNCSRAHSSPNYQPAPKPVPTGSSSSSFTPNNQVEKTLEQCKFGSYCKNYKCPKRHAKSQVMCREGANCTRIDCFFQHPLNEVCRFGVNCTNANCAFQHPDGKQFTNGATPGGNKVWINGQLQDSGNTSQRQFAVDEDQILEQAPPQEMA</sequence>
<organism evidence="12 13">
    <name type="scientific">Pichia kluyveri</name>
    <name type="common">Yeast</name>
    <dbReference type="NCBI Taxonomy" id="36015"/>
    <lineage>
        <taxon>Eukaryota</taxon>
        <taxon>Fungi</taxon>
        <taxon>Dikarya</taxon>
        <taxon>Ascomycota</taxon>
        <taxon>Saccharomycotina</taxon>
        <taxon>Pichiomycetes</taxon>
        <taxon>Pichiales</taxon>
        <taxon>Pichiaceae</taxon>
        <taxon>Pichia</taxon>
    </lineage>
</organism>
<dbReference type="GO" id="GO:0005634">
    <property type="term" value="C:nucleus"/>
    <property type="evidence" value="ECO:0007669"/>
    <property type="project" value="UniProtKB-SubCell"/>
</dbReference>
<dbReference type="InterPro" id="IPR021083">
    <property type="entry name" value="Nab2_N"/>
</dbReference>
<feature type="domain" description="RNA-binding Nab2-type zinc finger" evidence="10">
    <location>
        <begin position="260"/>
        <end position="287"/>
    </location>
</feature>
<evidence type="ECO:0000259" key="10">
    <source>
        <dbReference type="Pfam" id="PF21457"/>
    </source>
</evidence>
<keyword evidence="5" id="KW-0863">Zinc-finger</keyword>
<evidence type="ECO:0000256" key="5">
    <source>
        <dbReference type="ARBA" id="ARBA00022771"/>
    </source>
</evidence>
<reference evidence="12 13" key="1">
    <citation type="journal article" date="2023" name="Elife">
        <title>Identification of key yeast species and microbe-microbe interactions impacting larval growth of Drosophila in the wild.</title>
        <authorList>
            <person name="Mure A."/>
            <person name="Sugiura Y."/>
            <person name="Maeda R."/>
            <person name="Honda K."/>
            <person name="Sakurai N."/>
            <person name="Takahashi Y."/>
            <person name="Watada M."/>
            <person name="Katoh T."/>
            <person name="Gotoh A."/>
            <person name="Gotoh Y."/>
            <person name="Taniguchi I."/>
            <person name="Nakamura K."/>
            <person name="Hayashi T."/>
            <person name="Katayama T."/>
            <person name="Uemura T."/>
            <person name="Hattori Y."/>
        </authorList>
    </citation>
    <scope>NUCLEOTIDE SEQUENCE [LARGE SCALE GENOMIC DNA]</scope>
    <source>
        <strain evidence="12 13">PK-24</strain>
    </source>
</reference>